<comment type="similarity">
    <text evidence="2">Belongs to the TrbI/VirB10 family.</text>
</comment>
<dbReference type="RefSeq" id="WP_086911754.1">
    <property type="nucleotide sequence ID" value="NZ_CP021359.1"/>
</dbReference>
<evidence type="ECO:0000256" key="5">
    <source>
        <dbReference type="ARBA" id="ARBA00023136"/>
    </source>
</evidence>
<dbReference type="Gene3D" id="2.40.128.260">
    <property type="entry name" value="Type IV secretion system, VirB10/TraB/TrbI"/>
    <property type="match status" value="1"/>
</dbReference>
<dbReference type="KEGG" id="acid:CBP33_05600"/>
<evidence type="ECO:0000256" key="4">
    <source>
        <dbReference type="ARBA" id="ARBA00022989"/>
    </source>
</evidence>
<gene>
    <name evidence="6" type="ORF">CBP36_06040</name>
</gene>
<keyword evidence="4" id="KW-1133">Transmembrane helix</keyword>
<reference evidence="6" key="1">
    <citation type="submission" date="2017-05" db="EMBL/GenBank/DDBJ databases">
        <title>Polyphasic characterization of four soil-derived phenanthrene-degrading Acidovorax strains and proposal of Acidovorax phenanthrenivorans sp. nov.</title>
        <authorList>
            <person name="Singleton D."/>
            <person name="Lee J."/>
            <person name="Dickey A.N."/>
            <person name="Stroud A."/>
            <person name="Scholl E.H."/>
            <person name="Wright F.A."/>
            <person name="Aitken M.D."/>
        </authorList>
    </citation>
    <scope>NUCLEOTIDE SEQUENCE</scope>
    <source>
        <strain evidence="6">P4</strain>
    </source>
</reference>
<dbReference type="OrthoDB" id="9766860at2"/>
<keyword evidence="5" id="KW-0472">Membrane</keyword>
<evidence type="ECO:0000256" key="2">
    <source>
        <dbReference type="ARBA" id="ARBA00010265"/>
    </source>
</evidence>
<keyword evidence="7" id="KW-1185">Reference proteome</keyword>
<evidence type="ECO:0000256" key="1">
    <source>
        <dbReference type="ARBA" id="ARBA00004167"/>
    </source>
</evidence>
<evidence type="ECO:0000313" key="7">
    <source>
        <dbReference type="Proteomes" id="UP000194440"/>
    </source>
</evidence>
<dbReference type="Proteomes" id="UP000194440">
    <property type="component" value="Chromosome"/>
</dbReference>
<accession>A0A240TR99</accession>
<dbReference type="KEGG" id="acis:CBP35_12905"/>
<sequence length="433" mass="46004">MSTPATPQADTPVPPKVDPDSMTLRAPPRPVVRLNRRMLALGAGTLAAAVLGGTLWSLQTHKRERNPATELYNVDRVSRAESLDQLPKDYSKIPVPVKPTIPVLGEPLPGDLGPAILSAERQRQANVSAAYNDPAHADRLTRLRDAEEAARSTVFFRSSGNGAKSAATVTTASAGSPSVSVSGNQPFNPMTPTSATAQAVDPTAAQNRQEQKAAFVANASDTATRNLASLQMPASPYQVMAGTVIPAALVTGINSDLPGQVIANVTEAVYDTATGRYLLIPQGSRLIGRYDSQVSFGQRRVLLVWTRLILPDTSSIALDRLPGIDPAGYAGLEDGVDWHWDRILAGAALSTLLGVGAELAAPDRGGSDGKVIVAIRQGAQDTVNQVGQEITKRNMSIQPTLTIRPGFPMRVMVSKDLVLRPYQPLFFVRGSSQ</sequence>
<dbReference type="InterPro" id="IPR042217">
    <property type="entry name" value="T4SS_VirB10/TrbI"/>
</dbReference>
<name>A0A240UBI6_9BURK</name>
<protein>
    <submittedName>
        <fullName evidence="6">Conjugal transfer protein TrbI</fullName>
    </submittedName>
</protein>
<dbReference type="EMBL" id="CP021366">
    <property type="protein sequence ID" value="ART58476.1"/>
    <property type="molecule type" value="Genomic_DNA"/>
</dbReference>
<dbReference type="AlphaFoldDB" id="A0A240UBI6"/>
<dbReference type="KEGG" id="acip:CBP36_06040"/>
<dbReference type="InterPro" id="IPR005498">
    <property type="entry name" value="T4SS_VirB10/TraB/TrbI"/>
</dbReference>
<dbReference type="GO" id="GO:0016020">
    <property type="term" value="C:membrane"/>
    <property type="evidence" value="ECO:0007669"/>
    <property type="project" value="UniProtKB-SubCell"/>
</dbReference>
<dbReference type="CDD" id="cd16429">
    <property type="entry name" value="VirB10"/>
    <property type="match status" value="1"/>
</dbReference>
<comment type="subcellular location">
    <subcellularLocation>
        <location evidence="1">Membrane</location>
        <topology evidence="1">Single-pass membrane protein</topology>
    </subcellularLocation>
</comment>
<accession>A0A240UBI6</accession>
<evidence type="ECO:0000313" key="6">
    <source>
        <dbReference type="EMBL" id="ART58476.1"/>
    </source>
</evidence>
<dbReference type="Pfam" id="PF03743">
    <property type="entry name" value="TrbI"/>
    <property type="match status" value="1"/>
</dbReference>
<evidence type="ECO:0000256" key="3">
    <source>
        <dbReference type="ARBA" id="ARBA00022692"/>
    </source>
</evidence>
<proteinExistence type="inferred from homology"/>
<keyword evidence="3" id="KW-0812">Transmembrane</keyword>
<organism evidence="6 7">
    <name type="scientific">Acidovorax carolinensis</name>
    <dbReference type="NCBI Taxonomy" id="553814"/>
    <lineage>
        <taxon>Bacteria</taxon>
        <taxon>Pseudomonadati</taxon>
        <taxon>Pseudomonadota</taxon>
        <taxon>Betaproteobacteria</taxon>
        <taxon>Burkholderiales</taxon>
        <taxon>Comamonadaceae</taxon>
        <taxon>Acidovorax</taxon>
    </lineage>
</organism>